<gene>
    <name evidence="7" type="ORF">DA73_0400000125</name>
</gene>
<dbReference type="SUPFAM" id="SSF52540">
    <property type="entry name" value="P-loop containing nucleoside triphosphate hydrolases"/>
    <property type="match status" value="1"/>
</dbReference>
<reference evidence="7" key="1">
    <citation type="journal article" date="2015" name="Genome Announc.">
        <title>Draft Genome Sequence of Tolypothrix boutellei Strain VB521301.</title>
        <authorList>
            <person name="Chandrababunaidu M.M."/>
            <person name="Singh D."/>
            <person name="Sen D."/>
            <person name="Bhan S."/>
            <person name="Das S."/>
            <person name="Gupta A."/>
            <person name="Adhikary S.P."/>
            <person name="Tripathy S."/>
        </authorList>
    </citation>
    <scope>NUCLEOTIDE SEQUENCE</scope>
    <source>
        <strain evidence="7">VB521301</strain>
    </source>
</reference>
<dbReference type="PROSITE" id="PS50005">
    <property type="entry name" value="TPR"/>
    <property type="match status" value="5"/>
</dbReference>
<dbReference type="InterPro" id="IPR027417">
    <property type="entry name" value="P-loop_NTPase"/>
</dbReference>
<keyword evidence="2" id="KW-0963">Cytoplasm</keyword>
<dbReference type="Pfam" id="PF00931">
    <property type="entry name" value="NB-ARC"/>
    <property type="match status" value="1"/>
</dbReference>
<evidence type="ECO:0000259" key="6">
    <source>
        <dbReference type="Pfam" id="PF00931"/>
    </source>
</evidence>
<evidence type="ECO:0000256" key="2">
    <source>
        <dbReference type="ARBA" id="ARBA00022490"/>
    </source>
</evidence>
<dbReference type="GO" id="GO:0001965">
    <property type="term" value="F:G-protein alpha-subunit binding"/>
    <property type="evidence" value="ECO:0007669"/>
    <property type="project" value="TreeGrafter"/>
</dbReference>
<keyword evidence="5" id="KW-0812">Transmembrane</keyword>
<feature type="repeat" description="TPR" evidence="4">
    <location>
        <begin position="729"/>
        <end position="762"/>
    </location>
</feature>
<keyword evidence="8" id="KW-1185">Reference proteome</keyword>
<dbReference type="GO" id="GO:0005938">
    <property type="term" value="C:cell cortex"/>
    <property type="evidence" value="ECO:0007669"/>
    <property type="project" value="TreeGrafter"/>
</dbReference>
<dbReference type="GO" id="GO:0005092">
    <property type="term" value="F:GDP-dissociation inhibitor activity"/>
    <property type="evidence" value="ECO:0007669"/>
    <property type="project" value="TreeGrafter"/>
</dbReference>
<dbReference type="PANTHER" id="PTHR45954:SF1">
    <property type="entry name" value="LD33695P"/>
    <property type="match status" value="1"/>
</dbReference>
<name>A0A8S9SXG7_9CYAN</name>
<feature type="repeat" description="TPR" evidence="4">
    <location>
        <begin position="609"/>
        <end position="642"/>
    </location>
</feature>
<comment type="subcellular location">
    <subcellularLocation>
        <location evidence="1">Cytoplasm</location>
    </subcellularLocation>
</comment>
<comment type="caution">
    <text evidence="7">The sequence shown here is derived from an EMBL/GenBank/DDBJ whole genome shotgun (WGS) entry which is preliminary data.</text>
</comment>
<feature type="repeat" description="TPR" evidence="4">
    <location>
        <begin position="769"/>
        <end position="802"/>
    </location>
</feature>
<dbReference type="Gene3D" id="3.40.50.300">
    <property type="entry name" value="P-loop containing nucleotide triphosphate hydrolases"/>
    <property type="match status" value="1"/>
</dbReference>
<dbReference type="EMBL" id="JHEG04000001">
    <property type="protein sequence ID" value="KAF3884084.1"/>
    <property type="molecule type" value="Genomic_DNA"/>
</dbReference>
<feature type="domain" description="NB-ARC" evidence="6">
    <location>
        <begin position="83"/>
        <end position="222"/>
    </location>
</feature>
<evidence type="ECO:0000256" key="4">
    <source>
        <dbReference type="PROSITE-ProRule" id="PRU00339"/>
    </source>
</evidence>
<dbReference type="Pfam" id="PF13424">
    <property type="entry name" value="TPR_12"/>
    <property type="match status" value="4"/>
</dbReference>
<sequence>MPESEDPKKVSNNDLRNAQFGGGFINADTVNAERIGGDVWNVFLGKQLASVGNPAEDLQSLQIIPNLDEMRPSLDCWQGRIEEVEQIRRWMADNSVRLIGITGLGGSGKSTLASKIYEDESIEFDKKFWVDINREVTFTELARRVLLRLGIAYTSVKAIPEVCLVDTLVNHLRDGRYLLVIDNLESLLQKDGQSLDMFYEQFFQGWLGCGSKSKILLTSRERPNLPEIKSQWLPLSGLQPKEGATLLRVLGILGTEAELQDFAKRAEGHPLLLTLVTSFLRDKEELHPHITHLHKYGLANVSQFLIDEQLEGLHRHKVDIWMRQILDATFNRLSGKLRELLLNLSVYRLPFNITAAIAQLPDEKVSEQDLQILARRSLLQEESDGNGERIFQCHPFILTYVKQKAGDLTEAHERAIKYYQSSSEILLQEIIYHYCKLKQYELANDIIDICYKPLALSGFSSVLVELYQQIVPEWQPDTQEDKSKKAWALANLGHAYCCLGQHKLAINNHQQSLEMFQELANPYGEACNLTQLAHTYNILGQIQQAIEFYKYSLQTFRQSQEIYSRHDEAVALDGLGKSYFSLSQYQQAIDCYQQSLDIRREIGDCAGEASSLLGFGNVYASLKEYKHAINYYQQSLNIKREIGDLVGQANSLGSLGNAYYFLGLPRKAIRYFRQSLAIFREIGDRTGEANSLNDLGNPYAFFGQYQTAIRYYRRSLIIRKQIGDRVGEASSLQNLGNVYHSLGKYQKAIYYCRRSLAIVREIGNRSLEASSLSYLGNAYNCLKQHQQAINYYQQSLAIRKEIGDRRAEASSLQALAQIYHQTGKVTEGFAAGSQAHQILIELEVPLDDWMLPQWMKLSIKFSQRSQWHLALYFLLGLVAFPFAVIWFVALISWRVVSARFRRQH</sequence>
<feature type="repeat" description="TPR" evidence="4">
    <location>
        <begin position="689"/>
        <end position="722"/>
    </location>
</feature>
<evidence type="ECO:0000313" key="7">
    <source>
        <dbReference type="EMBL" id="KAF3884084.1"/>
    </source>
</evidence>
<reference evidence="7" key="2">
    <citation type="submission" date="2019-11" db="EMBL/GenBank/DDBJ databases">
        <title>Improved Assembly of Tolypothrix boutellei genome.</title>
        <authorList>
            <person name="Sarangi A.N."/>
            <person name="Mukherjee M."/>
            <person name="Ghosh S."/>
            <person name="Singh D."/>
            <person name="Das A."/>
            <person name="Kant S."/>
            <person name="Prusty A."/>
            <person name="Tripathy S."/>
        </authorList>
    </citation>
    <scope>NUCLEOTIDE SEQUENCE</scope>
    <source>
        <strain evidence="7">VB521301</strain>
    </source>
</reference>
<keyword evidence="3" id="KW-0677">Repeat</keyword>
<dbReference type="Proteomes" id="UP000029738">
    <property type="component" value="Unassembled WGS sequence"/>
</dbReference>
<dbReference type="RefSeq" id="WP_167844583.1">
    <property type="nucleotide sequence ID" value="NZ_JHEG04000001.1"/>
</dbReference>
<keyword evidence="5" id="KW-1133">Transmembrane helix</keyword>
<evidence type="ECO:0000256" key="3">
    <source>
        <dbReference type="ARBA" id="ARBA00022737"/>
    </source>
</evidence>
<dbReference type="InterPro" id="IPR002182">
    <property type="entry name" value="NB-ARC"/>
</dbReference>
<feature type="transmembrane region" description="Helical" evidence="5">
    <location>
        <begin position="869"/>
        <end position="893"/>
    </location>
</feature>
<evidence type="ECO:0000256" key="1">
    <source>
        <dbReference type="ARBA" id="ARBA00004496"/>
    </source>
</evidence>
<feature type="repeat" description="TPR" evidence="4">
    <location>
        <begin position="569"/>
        <end position="602"/>
    </location>
</feature>
<dbReference type="Gene3D" id="1.25.40.10">
    <property type="entry name" value="Tetratricopeptide repeat domain"/>
    <property type="match status" value="3"/>
</dbReference>
<dbReference type="GO" id="GO:0043531">
    <property type="term" value="F:ADP binding"/>
    <property type="evidence" value="ECO:0007669"/>
    <property type="project" value="InterPro"/>
</dbReference>
<dbReference type="InterPro" id="IPR019734">
    <property type="entry name" value="TPR_rpt"/>
</dbReference>
<dbReference type="SMART" id="SM00028">
    <property type="entry name" value="TPR"/>
    <property type="match status" value="9"/>
</dbReference>
<keyword evidence="5" id="KW-0472">Membrane</keyword>
<dbReference type="InterPro" id="IPR052386">
    <property type="entry name" value="GPSM"/>
</dbReference>
<organism evidence="7 8">
    <name type="scientific">Tolypothrix bouteillei VB521301</name>
    <dbReference type="NCBI Taxonomy" id="1479485"/>
    <lineage>
        <taxon>Bacteria</taxon>
        <taxon>Bacillati</taxon>
        <taxon>Cyanobacteriota</taxon>
        <taxon>Cyanophyceae</taxon>
        <taxon>Nostocales</taxon>
        <taxon>Tolypothrichaceae</taxon>
        <taxon>Tolypothrix</taxon>
    </lineage>
</organism>
<dbReference type="PANTHER" id="PTHR45954">
    <property type="entry name" value="LD33695P"/>
    <property type="match status" value="1"/>
</dbReference>
<keyword evidence="4" id="KW-0802">TPR repeat</keyword>
<evidence type="ECO:0000256" key="5">
    <source>
        <dbReference type="SAM" id="Phobius"/>
    </source>
</evidence>
<dbReference type="SUPFAM" id="SSF48452">
    <property type="entry name" value="TPR-like"/>
    <property type="match status" value="3"/>
</dbReference>
<dbReference type="PRINTS" id="PR00364">
    <property type="entry name" value="DISEASERSIST"/>
</dbReference>
<proteinExistence type="predicted"/>
<dbReference type="AlphaFoldDB" id="A0A8S9SXG7"/>
<evidence type="ECO:0000313" key="8">
    <source>
        <dbReference type="Proteomes" id="UP000029738"/>
    </source>
</evidence>
<protein>
    <submittedName>
        <fullName evidence="7">Tetratricopeptide repeat protein</fullName>
    </submittedName>
</protein>
<dbReference type="InterPro" id="IPR011990">
    <property type="entry name" value="TPR-like_helical_dom_sf"/>
</dbReference>
<accession>A0A8S9SXG7</accession>